<dbReference type="RefSeq" id="WP_287270714.1">
    <property type="nucleotide sequence ID" value="NZ_JAMYMY010000008.1"/>
</dbReference>
<keyword evidence="4" id="KW-1185">Reference proteome</keyword>
<evidence type="ECO:0000259" key="2">
    <source>
        <dbReference type="Pfam" id="PF01266"/>
    </source>
</evidence>
<accession>A0ABV1YCA4</accession>
<dbReference type="Proteomes" id="UP001464387">
    <property type="component" value="Unassembled WGS sequence"/>
</dbReference>
<dbReference type="InterPro" id="IPR036188">
    <property type="entry name" value="FAD/NAD-bd_sf"/>
</dbReference>
<protein>
    <submittedName>
        <fullName evidence="3">FAD-binding oxidoreductase</fullName>
    </submittedName>
</protein>
<gene>
    <name evidence="3" type="ORF">NKI33_07495</name>
</gene>
<dbReference type="PANTHER" id="PTHR13847">
    <property type="entry name" value="SARCOSINE DEHYDROGENASE-RELATED"/>
    <property type="match status" value="1"/>
</dbReference>
<dbReference type="Gene3D" id="3.50.50.60">
    <property type="entry name" value="FAD/NAD(P)-binding domain"/>
    <property type="match status" value="2"/>
</dbReference>
<feature type="domain" description="FAD dependent oxidoreductase" evidence="2">
    <location>
        <begin position="8"/>
        <end position="395"/>
    </location>
</feature>
<dbReference type="Gene3D" id="3.30.9.10">
    <property type="entry name" value="D-Amino Acid Oxidase, subunit A, domain 2"/>
    <property type="match status" value="1"/>
</dbReference>
<name>A0ABV1YCA4_9HYPH</name>
<evidence type="ECO:0000313" key="3">
    <source>
        <dbReference type="EMBL" id="MER8932806.1"/>
    </source>
</evidence>
<dbReference type="SUPFAM" id="SSF54373">
    <property type="entry name" value="FAD-linked reductases, C-terminal domain"/>
    <property type="match status" value="1"/>
</dbReference>
<dbReference type="PANTHER" id="PTHR13847:SF289">
    <property type="entry name" value="GLYCINE OXIDASE"/>
    <property type="match status" value="1"/>
</dbReference>
<sequence>MNSDAAIDIAIIGGGIIGICVAASLAEAGRDVTVFDRTGICEETSSGNAAAFAFSDVLPLAHKGMIRQLPKWLADPLGPLSIPPAYLPKLLPWLIRFWRAGAPEKYEASLATQAGMMKLAEAEWMGLLGRSGTRSMLREDGSLELYESEAEFQAGLSGWAARERFGIGFRHVEGEGLATLQPGLSPRFVKGTFVPGWKTVADPKLLGKAVWAYAQSKGARFQMARIDRVAADQDGATLTLADGSTRRARQLVITAGAWSHLLARQLGDRIPLETERGYNTTLPTSAFDVKRMLIFSGHGFVITPLETGLRVGGAVELGGIERPPNYARSKALLRKAQKFLPGLDPSGGREWMGFRPSLPDSVPVIGKAQGSRPVVYAFGHGHLGLTQAAATGRLIRGLVLGQTPPVDLAPFSPQRF</sequence>
<evidence type="ECO:0000256" key="1">
    <source>
        <dbReference type="ARBA" id="ARBA00023002"/>
    </source>
</evidence>
<organism evidence="3 4">
    <name type="scientific">Mesorhizobium opportunistum</name>
    <dbReference type="NCBI Taxonomy" id="593909"/>
    <lineage>
        <taxon>Bacteria</taxon>
        <taxon>Pseudomonadati</taxon>
        <taxon>Pseudomonadota</taxon>
        <taxon>Alphaproteobacteria</taxon>
        <taxon>Hyphomicrobiales</taxon>
        <taxon>Phyllobacteriaceae</taxon>
        <taxon>Mesorhizobium</taxon>
    </lineage>
</organism>
<proteinExistence type="predicted"/>
<dbReference type="SUPFAM" id="SSF51905">
    <property type="entry name" value="FAD/NAD(P)-binding domain"/>
    <property type="match status" value="1"/>
</dbReference>
<dbReference type="InterPro" id="IPR006076">
    <property type="entry name" value="FAD-dep_OxRdtase"/>
</dbReference>
<evidence type="ECO:0000313" key="4">
    <source>
        <dbReference type="Proteomes" id="UP001464387"/>
    </source>
</evidence>
<keyword evidence="1" id="KW-0560">Oxidoreductase</keyword>
<reference evidence="3 4" key="1">
    <citation type="journal article" date="2024" name="Proc. Natl. Acad. Sci. U.S.A.">
        <title>The evolutionary genomics of adaptation to stress in wild rhizobium bacteria.</title>
        <authorList>
            <person name="Kehlet-Delgado H."/>
            <person name="Montoya A.P."/>
            <person name="Jensen K.T."/>
            <person name="Wendlandt C.E."/>
            <person name="Dexheimer C."/>
            <person name="Roberts M."/>
            <person name="Torres Martinez L."/>
            <person name="Friesen M.L."/>
            <person name="Griffitts J.S."/>
            <person name="Porter S.S."/>
        </authorList>
    </citation>
    <scope>NUCLEOTIDE SEQUENCE [LARGE SCALE GENOMIC DNA]</scope>
    <source>
        <strain evidence="3 4">M0729</strain>
    </source>
</reference>
<comment type="caution">
    <text evidence="3">The sequence shown here is derived from an EMBL/GenBank/DDBJ whole genome shotgun (WGS) entry which is preliminary data.</text>
</comment>
<dbReference type="EMBL" id="JAMYPJ010000007">
    <property type="protein sequence ID" value="MER8932806.1"/>
    <property type="molecule type" value="Genomic_DNA"/>
</dbReference>
<dbReference type="Pfam" id="PF01266">
    <property type="entry name" value="DAO"/>
    <property type="match status" value="1"/>
</dbReference>